<comment type="caution">
    <text evidence="2">The sequence shown here is derived from an EMBL/GenBank/DDBJ whole genome shotgun (WGS) entry which is preliminary data.</text>
</comment>
<feature type="transmembrane region" description="Helical" evidence="1">
    <location>
        <begin position="60"/>
        <end position="78"/>
    </location>
</feature>
<dbReference type="Proteomes" id="UP001603857">
    <property type="component" value="Unassembled WGS sequence"/>
</dbReference>
<accession>A0ABD1MX51</accession>
<name>A0ABD1MX51_9FABA</name>
<feature type="transmembrane region" description="Helical" evidence="1">
    <location>
        <begin position="6"/>
        <end position="22"/>
    </location>
</feature>
<protein>
    <submittedName>
        <fullName evidence="2">Uncharacterized protein</fullName>
    </submittedName>
</protein>
<keyword evidence="1" id="KW-0812">Transmembrane</keyword>
<keyword evidence="1" id="KW-1133">Transmembrane helix</keyword>
<evidence type="ECO:0000313" key="3">
    <source>
        <dbReference type="Proteomes" id="UP001603857"/>
    </source>
</evidence>
<evidence type="ECO:0000313" key="2">
    <source>
        <dbReference type="EMBL" id="KAL2340403.1"/>
    </source>
</evidence>
<dbReference type="EMBL" id="JBGMDY010000003">
    <property type="protein sequence ID" value="KAL2340403.1"/>
    <property type="molecule type" value="Genomic_DNA"/>
</dbReference>
<keyword evidence="1" id="KW-0472">Membrane</keyword>
<keyword evidence="3" id="KW-1185">Reference proteome</keyword>
<dbReference type="AlphaFoldDB" id="A0ABD1MX51"/>
<gene>
    <name evidence="2" type="ORF">Fmac_008343</name>
</gene>
<feature type="transmembrane region" description="Helical" evidence="1">
    <location>
        <begin position="34"/>
        <end position="54"/>
    </location>
</feature>
<feature type="transmembrane region" description="Helical" evidence="1">
    <location>
        <begin position="168"/>
        <end position="190"/>
    </location>
</feature>
<evidence type="ECO:0000256" key="1">
    <source>
        <dbReference type="SAM" id="Phobius"/>
    </source>
</evidence>
<sequence length="220" mass="25136">MAHFYLIFFFPELLTHSFLHPIRIYLHVQGITRLVTLVSLLGTLLHFPSTYIIVTCLNHGIVGVAATSNISILLFLLLHVNPRYAAPTHDCLFDWKLLLCLDLPQVEVVRDHDRLVWPPRSPHRHCCFHGDSHSDHFSHLRLFLFARFRCFDSRGNELGANCPSCARLSAVASVFLAAIMGFSTMFFTGWRRIFTDDEGWFCLSPEPLPLSLSLLPLCLF</sequence>
<organism evidence="2 3">
    <name type="scientific">Flemingia macrophylla</name>
    <dbReference type="NCBI Taxonomy" id="520843"/>
    <lineage>
        <taxon>Eukaryota</taxon>
        <taxon>Viridiplantae</taxon>
        <taxon>Streptophyta</taxon>
        <taxon>Embryophyta</taxon>
        <taxon>Tracheophyta</taxon>
        <taxon>Spermatophyta</taxon>
        <taxon>Magnoliopsida</taxon>
        <taxon>eudicotyledons</taxon>
        <taxon>Gunneridae</taxon>
        <taxon>Pentapetalae</taxon>
        <taxon>rosids</taxon>
        <taxon>fabids</taxon>
        <taxon>Fabales</taxon>
        <taxon>Fabaceae</taxon>
        <taxon>Papilionoideae</taxon>
        <taxon>50 kb inversion clade</taxon>
        <taxon>NPAAA clade</taxon>
        <taxon>indigoferoid/millettioid clade</taxon>
        <taxon>Phaseoleae</taxon>
        <taxon>Flemingia</taxon>
    </lineage>
</organism>
<proteinExistence type="predicted"/>
<reference evidence="2 3" key="1">
    <citation type="submission" date="2024-08" db="EMBL/GenBank/DDBJ databases">
        <title>Insights into the chromosomal genome structure of Flemingia macrophylla.</title>
        <authorList>
            <person name="Ding Y."/>
            <person name="Zhao Y."/>
            <person name="Bi W."/>
            <person name="Wu M."/>
            <person name="Zhao G."/>
            <person name="Gong Y."/>
            <person name="Li W."/>
            <person name="Zhang P."/>
        </authorList>
    </citation>
    <scope>NUCLEOTIDE SEQUENCE [LARGE SCALE GENOMIC DNA]</scope>
    <source>
        <strain evidence="2">DYQJB</strain>
        <tissue evidence="2">Leaf</tissue>
    </source>
</reference>
<dbReference type="PANTHER" id="PTHR11206">
    <property type="entry name" value="MULTIDRUG RESISTANCE PROTEIN"/>
    <property type="match status" value="1"/>
</dbReference>